<dbReference type="GO" id="GO:0016740">
    <property type="term" value="F:transferase activity"/>
    <property type="evidence" value="ECO:0007669"/>
    <property type="project" value="UniProtKB-KW"/>
</dbReference>
<dbReference type="CDD" id="cd23810">
    <property type="entry name" value="UBCc_BIRC6"/>
    <property type="match status" value="1"/>
</dbReference>
<dbReference type="SUPFAM" id="SSF54495">
    <property type="entry name" value="UBC-like"/>
    <property type="match status" value="1"/>
</dbReference>
<dbReference type="InterPro" id="IPR000608">
    <property type="entry name" value="UBC"/>
</dbReference>
<dbReference type="PROSITE" id="PS50127">
    <property type="entry name" value="UBC_2"/>
    <property type="match status" value="1"/>
</dbReference>
<dbReference type="EMBL" id="JAKKPZ010000027">
    <property type="protein sequence ID" value="KAI1710167.1"/>
    <property type="molecule type" value="Genomic_DNA"/>
</dbReference>
<evidence type="ECO:0000259" key="3">
    <source>
        <dbReference type="PROSITE" id="PS50127"/>
    </source>
</evidence>
<dbReference type="AlphaFoldDB" id="A0AAD4MZX2"/>
<dbReference type="InterPro" id="IPR016135">
    <property type="entry name" value="UBQ-conjugating_enzyme/RWD"/>
</dbReference>
<gene>
    <name evidence="4" type="ORF">DdX_10842</name>
</gene>
<dbReference type="GO" id="GO:0004869">
    <property type="term" value="F:cysteine-type endopeptidase inhibitor activity"/>
    <property type="evidence" value="ECO:0007669"/>
    <property type="project" value="TreeGrafter"/>
</dbReference>
<evidence type="ECO:0000256" key="1">
    <source>
        <dbReference type="ARBA" id="ARBA00022679"/>
    </source>
</evidence>
<feature type="domain" description="UBC core" evidence="3">
    <location>
        <begin position="714"/>
        <end position="881"/>
    </location>
</feature>
<proteinExistence type="predicted"/>
<protein>
    <submittedName>
        <fullName evidence="4">Ubiquitin-conjugating enzyme domain-containing protein</fullName>
    </submittedName>
</protein>
<dbReference type="GO" id="GO:0043066">
    <property type="term" value="P:negative regulation of apoptotic process"/>
    <property type="evidence" value="ECO:0007669"/>
    <property type="project" value="TreeGrafter"/>
</dbReference>
<evidence type="ECO:0000313" key="4">
    <source>
        <dbReference type="EMBL" id="KAI1710167.1"/>
    </source>
</evidence>
<evidence type="ECO:0000313" key="5">
    <source>
        <dbReference type="Proteomes" id="UP001201812"/>
    </source>
</evidence>
<name>A0AAD4MZX2_9BILA</name>
<evidence type="ECO:0000256" key="2">
    <source>
        <dbReference type="ARBA" id="ARBA00022786"/>
    </source>
</evidence>
<dbReference type="PANTHER" id="PTHR46116:SF39">
    <property type="entry name" value="BACULOVIRAL IAP REPEAT-CONTAINING PROTEIN 6"/>
    <property type="match status" value="1"/>
</dbReference>
<dbReference type="SMART" id="SM00212">
    <property type="entry name" value="UBCc"/>
    <property type="match status" value="1"/>
</dbReference>
<dbReference type="Gene3D" id="3.10.110.10">
    <property type="entry name" value="Ubiquitin Conjugating Enzyme"/>
    <property type="match status" value="1"/>
</dbReference>
<accession>A0AAD4MZX2</accession>
<organism evidence="4 5">
    <name type="scientific">Ditylenchus destructor</name>
    <dbReference type="NCBI Taxonomy" id="166010"/>
    <lineage>
        <taxon>Eukaryota</taxon>
        <taxon>Metazoa</taxon>
        <taxon>Ecdysozoa</taxon>
        <taxon>Nematoda</taxon>
        <taxon>Chromadorea</taxon>
        <taxon>Rhabditida</taxon>
        <taxon>Tylenchina</taxon>
        <taxon>Tylenchomorpha</taxon>
        <taxon>Sphaerularioidea</taxon>
        <taxon>Anguinidae</taxon>
        <taxon>Anguininae</taxon>
        <taxon>Ditylenchus</taxon>
    </lineage>
</organism>
<comment type="caution">
    <text evidence="4">The sequence shown here is derived from an EMBL/GenBank/DDBJ whole genome shotgun (WGS) entry which is preliminary data.</text>
</comment>
<sequence>MNESGAGFELEYPDVAKVDRPLIEGERHEIFMIDADPLLKHASHGFRVFVSRFTDDKIVYYLGKQKVDAYAKGVSSNLRYLYIIRFVWLAIPESTRILWEQCKVSGRSARETSNSSDKQEDFDELLKKRIYKDIFERSTAYEQWLERRKYFEQNILQEAENFFVASTRLTIDVEYSFEATSSHVIGLMKVFMSLDEFVLTMLEKDRLKAIELFRQAVNYFPDITDLFLGGSLKKLLPKLPDDEITELMALIRDESAATTDDGSKGKGTLNYQELAFYPLQILEEFLLNSNKSTKAEAHVADLCDQILESGVMDFVLECLAHFSHQKGRYSTLRNWRLPTASYCVNFSAGKNSNPIKKEESDEKQLSRDAWAKGTGYGFGDQAMAWDRKEGSRKHRFDGDNIDLLLNILKIFIEMNYPLKEIQRPMSQLSLDSRSTMNQCPADRYFALLLHRSCLGQLLKLYLMSDSLLEITKNNKDYVRTLELLEVMSKVPSIHIDPAALSENDRTNEIEEIDLEADGQTTSDESSASLAQTPLIDIVFCDENGMSERAKLVGWLKQFSDTIDQYLTSIINGKTLHGSGHSNLVKLWNAASYAYPLKPTKYNTRRAKAESKTAEASTKKVDELLDKDEIELKKLSDMSKHVAAILEKDMHNNACSDEPSTSGLGNSDTDTDDQLYCNSMKGLQFEFIPFNESPGETISLVSQIRSLASGSLSTATTKRITQEVLGLRSSLPLSSSSSVFVRISEERINTLKMLITGPVNTPYSNGCFEFDVGFPFDYPNSPPKVQLITTGNSTVRFNPNLYNCGKVCLSILGTWHGRPEEQWSADHSSLLQVIVSIQSLILVDQPYFNEPGYERTMNTPQGKKSSQLYNANIQWATIRWAMIETLRHPPAAFKDVIKRHFSLKRDEIIRQVKKWIEECDKEVKADKSFTTHSEKTKTAFKELETEFEKLKSNEDGK</sequence>
<keyword evidence="2" id="KW-0833">Ubl conjugation pathway</keyword>
<dbReference type="Pfam" id="PF00179">
    <property type="entry name" value="UQ_con"/>
    <property type="match status" value="1"/>
</dbReference>
<keyword evidence="1" id="KW-0808">Transferase</keyword>
<dbReference type="PANTHER" id="PTHR46116">
    <property type="entry name" value="(E3-INDEPENDENT) E2 UBIQUITIN-CONJUGATING ENZYME"/>
    <property type="match status" value="1"/>
</dbReference>
<keyword evidence="5" id="KW-1185">Reference proteome</keyword>
<dbReference type="GO" id="GO:0005634">
    <property type="term" value="C:nucleus"/>
    <property type="evidence" value="ECO:0007669"/>
    <property type="project" value="TreeGrafter"/>
</dbReference>
<dbReference type="Proteomes" id="UP001201812">
    <property type="component" value="Unassembled WGS sequence"/>
</dbReference>
<reference evidence="4" key="1">
    <citation type="submission" date="2022-01" db="EMBL/GenBank/DDBJ databases">
        <title>Genome Sequence Resource for Two Populations of Ditylenchus destructor, the Migratory Endoparasitic Phytonematode.</title>
        <authorList>
            <person name="Zhang H."/>
            <person name="Lin R."/>
            <person name="Xie B."/>
        </authorList>
    </citation>
    <scope>NUCLEOTIDE SEQUENCE</scope>
    <source>
        <strain evidence="4">BazhouSP</strain>
    </source>
</reference>